<dbReference type="GO" id="GO:0005634">
    <property type="term" value="C:nucleus"/>
    <property type="evidence" value="ECO:0007669"/>
    <property type="project" value="TreeGrafter"/>
</dbReference>
<comment type="caution">
    <text evidence="6">The sequence shown here is derived from an EMBL/GenBank/DDBJ whole genome shotgun (WGS) entry which is preliminary data.</text>
</comment>
<proteinExistence type="inferred from homology"/>
<keyword evidence="3" id="KW-0597">Phosphoprotein</keyword>
<feature type="region of interest" description="Disordered" evidence="5">
    <location>
        <begin position="124"/>
        <end position="147"/>
    </location>
</feature>
<dbReference type="GO" id="GO:0030018">
    <property type="term" value="C:Z disc"/>
    <property type="evidence" value="ECO:0007669"/>
    <property type="project" value="TreeGrafter"/>
</dbReference>
<comment type="similarity">
    <text evidence="4">Belongs to the synaptopodin family.</text>
</comment>
<evidence type="ECO:0000313" key="7">
    <source>
        <dbReference type="Proteomes" id="UP000051574"/>
    </source>
</evidence>
<keyword evidence="7" id="KW-1185">Reference proteome</keyword>
<evidence type="ECO:0000256" key="2">
    <source>
        <dbReference type="ARBA" id="ARBA00022490"/>
    </source>
</evidence>
<dbReference type="GO" id="GO:0003779">
    <property type="term" value="F:actin binding"/>
    <property type="evidence" value="ECO:0007669"/>
    <property type="project" value="TreeGrafter"/>
</dbReference>
<name>A0A0T6B6J5_9SCAR</name>
<organism evidence="6 7">
    <name type="scientific">Oryctes borbonicus</name>
    <dbReference type="NCBI Taxonomy" id="1629725"/>
    <lineage>
        <taxon>Eukaryota</taxon>
        <taxon>Metazoa</taxon>
        <taxon>Ecdysozoa</taxon>
        <taxon>Arthropoda</taxon>
        <taxon>Hexapoda</taxon>
        <taxon>Insecta</taxon>
        <taxon>Pterygota</taxon>
        <taxon>Neoptera</taxon>
        <taxon>Endopterygota</taxon>
        <taxon>Coleoptera</taxon>
        <taxon>Polyphaga</taxon>
        <taxon>Scarabaeiformia</taxon>
        <taxon>Scarabaeidae</taxon>
        <taxon>Dynastinae</taxon>
        <taxon>Oryctes</taxon>
    </lineage>
</organism>
<dbReference type="InterPro" id="IPR051976">
    <property type="entry name" value="Synaptopodin_domain"/>
</dbReference>
<evidence type="ECO:0000256" key="5">
    <source>
        <dbReference type="SAM" id="MobiDB-lite"/>
    </source>
</evidence>
<feature type="compositionally biased region" description="Basic and acidic residues" evidence="5">
    <location>
        <begin position="18"/>
        <end position="41"/>
    </location>
</feature>
<dbReference type="AlphaFoldDB" id="A0A0T6B6J5"/>
<dbReference type="PANTHER" id="PTHR24217">
    <property type="entry name" value="PUTATIVE-RELATED"/>
    <property type="match status" value="1"/>
</dbReference>
<evidence type="ECO:0000256" key="1">
    <source>
        <dbReference type="ARBA" id="ARBA00004496"/>
    </source>
</evidence>
<comment type="subcellular location">
    <subcellularLocation>
        <location evidence="1">Cytoplasm</location>
    </subcellularLocation>
</comment>
<dbReference type="Proteomes" id="UP000051574">
    <property type="component" value="Unassembled WGS sequence"/>
</dbReference>
<dbReference type="PANTHER" id="PTHR24217:SF0">
    <property type="entry name" value="PDZ DOMAIN-CONTAINING PROTEIN"/>
    <property type="match status" value="1"/>
</dbReference>
<feature type="region of interest" description="Disordered" evidence="5">
    <location>
        <begin position="214"/>
        <end position="233"/>
    </location>
</feature>
<dbReference type="OrthoDB" id="300641at2759"/>
<dbReference type="EMBL" id="LJIG01009564">
    <property type="protein sequence ID" value="KRT82827.1"/>
    <property type="molecule type" value="Genomic_DNA"/>
</dbReference>
<dbReference type="GO" id="GO:0015629">
    <property type="term" value="C:actin cytoskeleton"/>
    <property type="evidence" value="ECO:0007669"/>
    <property type="project" value="TreeGrafter"/>
</dbReference>
<sequence length="493" mass="54747">MFLGGEICYVRRRDVDENGVRGGADRRNSLKKSEKHVHFEDENAAPKPSISLEKLFTPAEDAPQIQPSTHKKIFASSSFYAKGLHPTMEEQVELAKRISNSLSDISNKTSKGQSMYVNRKKRSVKWVHEGEGQDTTNQNGVGGTESCGKKSPLKLLMNPHGGVQDITTLRRQGYDIESALSPDVCLEIVKDLNSPKGKGAELFAKRRKRSEKWVVGETNGSKQDNLPDIAPSPLPVHTPVTPVQTNLPTPGYIPETTQRMQHNQKLDEIQERFTRPRVKLIKSPWDAALETGSVDGAFESVAPTWPTRGSYVAPVVDSYEQALKTDSLSQWRASPANGYGDKVYAHNPAYNSNSINRIVDNLQKGVSNVDVYRPKFPQAWNSKAPQQQPQQYYSNTLPLPKAKQKAPPSPIFKASSTTPPVFIPKESSAYPTSYPSSYTPSSSYGAYVPEPTTPKIDLSSVQNYNTAPRGWGQVKDVYKPITFDKTRSSYTDF</sequence>
<evidence type="ECO:0000256" key="3">
    <source>
        <dbReference type="ARBA" id="ARBA00022553"/>
    </source>
</evidence>
<dbReference type="GO" id="GO:0032233">
    <property type="term" value="P:positive regulation of actin filament bundle assembly"/>
    <property type="evidence" value="ECO:0007669"/>
    <property type="project" value="TreeGrafter"/>
</dbReference>
<accession>A0A0T6B6J5</accession>
<protein>
    <submittedName>
        <fullName evidence="6">Uncharacterized protein</fullName>
    </submittedName>
</protein>
<keyword evidence="2" id="KW-0963">Cytoplasm</keyword>
<evidence type="ECO:0000313" key="6">
    <source>
        <dbReference type="EMBL" id="KRT82827.1"/>
    </source>
</evidence>
<reference evidence="6 7" key="1">
    <citation type="submission" date="2015-09" db="EMBL/GenBank/DDBJ databases">
        <title>Draft genome of the scarab beetle Oryctes borbonicus.</title>
        <authorList>
            <person name="Meyer J.M."/>
            <person name="Markov G.V."/>
            <person name="Baskaran P."/>
            <person name="Herrmann M."/>
            <person name="Sommer R.J."/>
            <person name="Roedelsperger C."/>
        </authorList>
    </citation>
    <scope>NUCLEOTIDE SEQUENCE [LARGE SCALE GENOMIC DNA]</scope>
    <source>
        <strain evidence="6">OB123</strain>
        <tissue evidence="6">Whole animal</tissue>
    </source>
</reference>
<feature type="region of interest" description="Disordered" evidence="5">
    <location>
        <begin position="18"/>
        <end position="49"/>
    </location>
</feature>
<gene>
    <name evidence="6" type="ORF">AMK59_4312</name>
</gene>
<evidence type="ECO:0000256" key="4">
    <source>
        <dbReference type="ARBA" id="ARBA00038161"/>
    </source>
</evidence>